<proteinExistence type="predicted"/>
<sequence length="358" mass="40324">MISYYDIRAARTAMRALQNKPLRRRKLDIHFSIPKDNPSDKDMNQGTLVVFNLDPSVSNDDLLKIFGVYGEVKEIRETPHKKHKFIEYYDVRAAEAALRSLNRIDIAGKRIKLEPSRPGGAHRNMMQQLTREMEQDDTRSYRHQVGSPITNSPPGSWAQFSISSENNLLQNLSRSPTAGAINPGINHFPGLASSLPSLMSNPVKIAPIGKDQGRVNHADQVFSNGNSSYGVPIQHSQSFPEHENGMISSSPRTVSLLVPQSQMHLVWGPQLDHSFSGIVLLSTQRIPSLLLSGKRLLWDICSHPMVMDRVKGKGYHIQIAMPLYLLHHITIITLDQLHLVFRWRGNMAISPNLLMHFL</sequence>
<gene>
    <name evidence="5" type="ORF">M6B38_176060</name>
</gene>
<protein>
    <submittedName>
        <fullName evidence="5">Protein MEI2-like 2 isoform X4</fullName>
    </submittedName>
</protein>
<evidence type="ECO:0000256" key="1">
    <source>
        <dbReference type="ARBA" id="ARBA00022737"/>
    </source>
</evidence>
<dbReference type="PROSITE" id="PS50102">
    <property type="entry name" value="RRM"/>
    <property type="match status" value="1"/>
</dbReference>
<dbReference type="InterPro" id="IPR035979">
    <property type="entry name" value="RBD_domain_sf"/>
</dbReference>
<dbReference type="InterPro" id="IPR012677">
    <property type="entry name" value="Nucleotide-bd_a/b_plait_sf"/>
</dbReference>
<reference evidence="5" key="1">
    <citation type="journal article" date="2023" name="GigaByte">
        <title>Genome assembly of the bearded iris, Iris pallida Lam.</title>
        <authorList>
            <person name="Bruccoleri R.E."/>
            <person name="Oakeley E.J."/>
            <person name="Faust A.M.E."/>
            <person name="Altorfer M."/>
            <person name="Dessus-Babus S."/>
            <person name="Burckhardt D."/>
            <person name="Oertli M."/>
            <person name="Naumann U."/>
            <person name="Petersen F."/>
            <person name="Wong J."/>
        </authorList>
    </citation>
    <scope>NUCLEOTIDE SEQUENCE</scope>
    <source>
        <strain evidence="5">GSM-AAB239-AS_SAM_17_03QT</strain>
    </source>
</reference>
<organism evidence="5 6">
    <name type="scientific">Iris pallida</name>
    <name type="common">Sweet iris</name>
    <dbReference type="NCBI Taxonomy" id="29817"/>
    <lineage>
        <taxon>Eukaryota</taxon>
        <taxon>Viridiplantae</taxon>
        <taxon>Streptophyta</taxon>
        <taxon>Embryophyta</taxon>
        <taxon>Tracheophyta</taxon>
        <taxon>Spermatophyta</taxon>
        <taxon>Magnoliopsida</taxon>
        <taxon>Liliopsida</taxon>
        <taxon>Asparagales</taxon>
        <taxon>Iridaceae</taxon>
        <taxon>Iridoideae</taxon>
        <taxon>Irideae</taxon>
        <taxon>Iris</taxon>
    </lineage>
</organism>
<name>A0AAX6EQM0_IRIPA</name>
<dbReference type="SUPFAM" id="SSF54928">
    <property type="entry name" value="RNA-binding domain, RBD"/>
    <property type="match status" value="1"/>
</dbReference>
<dbReference type="CDD" id="cd12529">
    <property type="entry name" value="RRM2_MEI2_like"/>
    <property type="match status" value="1"/>
</dbReference>
<reference evidence="5" key="2">
    <citation type="submission" date="2023-04" db="EMBL/GenBank/DDBJ databases">
        <authorList>
            <person name="Bruccoleri R.E."/>
            <person name="Oakeley E.J."/>
            <person name="Faust A.-M."/>
            <person name="Dessus-Babus S."/>
            <person name="Altorfer M."/>
            <person name="Burckhardt D."/>
            <person name="Oertli M."/>
            <person name="Naumann U."/>
            <person name="Petersen F."/>
            <person name="Wong J."/>
        </authorList>
    </citation>
    <scope>NUCLEOTIDE SEQUENCE</scope>
    <source>
        <strain evidence="5">GSM-AAB239-AS_SAM_17_03QT</strain>
        <tissue evidence="5">Leaf</tissue>
    </source>
</reference>
<feature type="domain" description="RRM" evidence="4">
    <location>
        <begin position="46"/>
        <end position="118"/>
    </location>
</feature>
<keyword evidence="2 3" id="KW-0694">RNA-binding</keyword>
<dbReference type="FunFam" id="3.30.70.330:FF:000101">
    <property type="entry name" value="Protein MEI2-like 1"/>
    <property type="match status" value="1"/>
</dbReference>
<dbReference type="GO" id="GO:0003723">
    <property type="term" value="F:RNA binding"/>
    <property type="evidence" value="ECO:0007669"/>
    <property type="project" value="UniProtKB-UniRule"/>
</dbReference>
<evidence type="ECO:0000259" key="4">
    <source>
        <dbReference type="PROSITE" id="PS50102"/>
    </source>
</evidence>
<dbReference type="EMBL" id="JANAVB010034701">
    <property type="protein sequence ID" value="KAJ6806211.1"/>
    <property type="molecule type" value="Genomic_DNA"/>
</dbReference>
<dbReference type="Proteomes" id="UP001140949">
    <property type="component" value="Unassembled WGS sequence"/>
</dbReference>
<evidence type="ECO:0000256" key="3">
    <source>
        <dbReference type="PROSITE-ProRule" id="PRU00176"/>
    </source>
</evidence>
<dbReference type="AlphaFoldDB" id="A0AAX6EQM0"/>
<dbReference type="InterPro" id="IPR000504">
    <property type="entry name" value="RRM_dom"/>
</dbReference>
<dbReference type="SMART" id="SM00360">
    <property type="entry name" value="RRM"/>
    <property type="match status" value="1"/>
</dbReference>
<accession>A0AAX6EQM0</accession>
<evidence type="ECO:0000313" key="5">
    <source>
        <dbReference type="EMBL" id="KAJ6806211.1"/>
    </source>
</evidence>
<evidence type="ECO:0000313" key="6">
    <source>
        <dbReference type="Proteomes" id="UP001140949"/>
    </source>
</evidence>
<comment type="caution">
    <text evidence="5">The sequence shown here is derived from an EMBL/GenBank/DDBJ whole genome shotgun (WGS) entry which is preliminary data.</text>
</comment>
<dbReference type="PANTHER" id="PTHR23189">
    <property type="entry name" value="RNA RECOGNITION MOTIF-CONTAINING"/>
    <property type="match status" value="1"/>
</dbReference>
<dbReference type="Pfam" id="PF00076">
    <property type="entry name" value="RRM_1"/>
    <property type="match status" value="1"/>
</dbReference>
<dbReference type="Gene3D" id="3.30.70.330">
    <property type="match status" value="1"/>
</dbReference>
<keyword evidence="1" id="KW-0677">Repeat</keyword>
<evidence type="ECO:0000256" key="2">
    <source>
        <dbReference type="ARBA" id="ARBA00022884"/>
    </source>
</evidence>
<keyword evidence="6" id="KW-1185">Reference proteome</keyword>